<dbReference type="Proteomes" id="UP001273350">
    <property type="component" value="Unassembled WGS sequence"/>
</dbReference>
<evidence type="ECO:0000256" key="1">
    <source>
        <dbReference type="SAM" id="SignalP"/>
    </source>
</evidence>
<feature type="chain" id="PRO_5045725672" evidence="1">
    <location>
        <begin position="22"/>
        <end position="108"/>
    </location>
</feature>
<name>A0ABU4RDZ6_9FLAO</name>
<reference evidence="2 3" key="1">
    <citation type="submission" date="2023-11" db="EMBL/GenBank/DDBJ databases">
        <title>Unpublished Manusciprt.</title>
        <authorList>
            <person name="Saticioglu I.B."/>
            <person name="Ay H."/>
            <person name="Ajmi N."/>
            <person name="Altun S."/>
            <person name="Duman M."/>
        </authorList>
    </citation>
    <scope>NUCLEOTIDE SEQUENCE [LARGE SCALE GENOMIC DNA]</scope>
    <source>
        <strain evidence="2 3">Fl-318</strain>
    </source>
</reference>
<keyword evidence="1" id="KW-0732">Signal</keyword>
<dbReference type="RefSeq" id="WP_053004236.1">
    <property type="nucleotide sequence ID" value="NZ_CP087134.1"/>
</dbReference>
<accession>A0ABU4RDZ6</accession>
<evidence type="ECO:0000313" key="2">
    <source>
        <dbReference type="EMBL" id="MDX6189645.1"/>
    </source>
</evidence>
<feature type="signal peptide" evidence="1">
    <location>
        <begin position="1"/>
        <end position="21"/>
    </location>
</feature>
<dbReference type="InterPro" id="IPR046601">
    <property type="entry name" value="DUF6660"/>
</dbReference>
<dbReference type="EMBL" id="JAWXVI010000005">
    <property type="protein sequence ID" value="MDX6189645.1"/>
    <property type="molecule type" value="Genomic_DNA"/>
</dbReference>
<comment type="caution">
    <text evidence="2">The sequence shown here is derived from an EMBL/GenBank/DDBJ whole genome shotgun (WGS) entry which is preliminary data.</text>
</comment>
<organism evidence="2 3">
    <name type="scientific">Flavobacterium cupriresistens</name>
    <dbReference type="NCBI Taxonomy" id="2893885"/>
    <lineage>
        <taxon>Bacteria</taxon>
        <taxon>Pseudomonadati</taxon>
        <taxon>Bacteroidota</taxon>
        <taxon>Flavobacteriia</taxon>
        <taxon>Flavobacteriales</taxon>
        <taxon>Flavobacteriaceae</taxon>
        <taxon>Flavobacterium</taxon>
    </lineage>
</organism>
<sequence length="108" mass="11837">MKWINIILSVYLIVLSSLPCADTLATDATTPATEKVSQIDDQSHEKGSDLCPPFCSCNCCAVQILSTTPVISFSFNKPTLLIKKPLSSYHSILTSNFYGSIWQPPQIV</sequence>
<gene>
    <name evidence="2" type="ORF">SGQ83_09810</name>
</gene>
<protein>
    <submittedName>
        <fullName evidence="2">DUF6660 family protein</fullName>
    </submittedName>
</protein>
<keyword evidence="3" id="KW-1185">Reference proteome</keyword>
<evidence type="ECO:0000313" key="3">
    <source>
        <dbReference type="Proteomes" id="UP001273350"/>
    </source>
</evidence>
<dbReference type="Pfam" id="PF20365">
    <property type="entry name" value="DUF6660"/>
    <property type="match status" value="1"/>
</dbReference>
<proteinExistence type="predicted"/>